<reference evidence="6 7" key="1">
    <citation type="journal article" date="2012" name="J. Bacteriol.">
        <title>Complete Genome Sequence of the Hyperthermophilic Archaeon Thermococcus sp. Strain CL1, Isolated from a Paralvinella sp. Polychaete Worm Collected from a Hydrothermal Vent.</title>
        <authorList>
            <person name="Jung J.H."/>
            <person name="Holden J.F."/>
            <person name="Seo D.H."/>
            <person name="Park K.H."/>
            <person name="Shin H."/>
            <person name="Ryu S."/>
            <person name="Lee J.H."/>
            <person name="Park C.S."/>
        </authorList>
    </citation>
    <scope>NUCLEOTIDE SEQUENCE [LARGE SCALE GENOMIC DNA]</scope>
    <source>
        <strain evidence="7">DSM 27260 / KACC 17922 / CL1</strain>
    </source>
</reference>
<dbReference type="Pfam" id="PF13247">
    <property type="entry name" value="Fer4_11"/>
    <property type="match status" value="1"/>
</dbReference>
<dbReference type="EMBL" id="CP003651">
    <property type="protein sequence ID" value="AFL95346.1"/>
    <property type="molecule type" value="Genomic_DNA"/>
</dbReference>
<dbReference type="InterPro" id="IPR017900">
    <property type="entry name" value="4Fe4S_Fe_S_CS"/>
</dbReference>
<dbReference type="GO" id="GO:0046872">
    <property type="term" value="F:metal ion binding"/>
    <property type="evidence" value="ECO:0007669"/>
    <property type="project" value="UniProtKB-KW"/>
</dbReference>
<dbReference type="RefSeq" id="WP_014788981.1">
    <property type="nucleotide sequence ID" value="NC_018015.1"/>
</dbReference>
<feature type="domain" description="4Fe-4S ferredoxin-type" evidence="5">
    <location>
        <begin position="68"/>
        <end position="97"/>
    </location>
</feature>
<evidence type="ECO:0000259" key="5">
    <source>
        <dbReference type="PROSITE" id="PS51379"/>
    </source>
</evidence>
<dbReference type="PANTHER" id="PTHR43177:SF3">
    <property type="entry name" value="PROTEIN NRFC HOMOLOG"/>
    <property type="match status" value="1"/>
</dbReference>
<dbReference type="GO" id="GO:0051539">
    <property type="term" value="F:4 iron, 4 sulfur cluster binding"/>
    <property type="evidence" value="ECO:0007669"/>
    <property type="project" value="UniProtKB-KW"/>
</dbReference>
<dbReference type="STRING" id="163003.CL1_1143"/>
<feature type="domain" description="4Fe-4S ferredoxin-type" evidence="5">
    <location>
        <begin position="37"/>
        <end position="67"/>
    </location>
</feature>
<dbReference type="HOGENOM" id="CLU_043374_3_3_2"/>
<name>I3ZUG2_THECF</name>
<gene>
    <name evidence="6" type="ORF">CL1_1143</name>
</gene>
<dbReference type="PANTHER" id="PTHR43177">
    <property type="entry name" value="PROTEIN NRFC"/>
    <property type="match status" value="1"/>
</dbReference>
<dbReference type="InterPro" id="IPR017896">
    <property type="entry name" value="4Fe4S_Fe-S-bd"/>
</dbReference>
<dbReference type="SUPFAM" id="SSF54862">
    <property type="entry name" value="4Fe-4S ferredoxins"/>
    <property type="match status" value="1"/>
</dbReference>
<dbReference type="PROSITE" id="PS00198">
    <property type="entry name" value="4FE4S_FER_1"/>
    <property type="match status" value="1"/>
</dbReference>
<dbReference type="Proteomes" id="UP000006064">
    <property type="component" value="Chromosome"/>
</dbReference>
<dbReference type="GO" id="GO:0016491">
    <property type="term" value="F:oxidoreductase activity"/>
    <property type="evidence" value="ECO:0007669"/>
    <property type="project" value="UniProtKB-ARBA"/>
</dbReference>
<dbReference type="PROSITE" id="PS51379">
    <property type="entry name" value="4FE4S_FER_2"/>
    <property type="match status" value="3"/>
</dbReference>
<evidence type="ECO:0000256" key="3">
    <source>
        <dbReference type="ARBA" id="ARBA00023004"/>
    </source>
</evidence>
<evidence type="ECO:0000256" key="4">
    <source>
        <dbReference type="ARBA" id="ARBA00023014"/>
    </source>
</evidence>
<dbReference type="Gene3D" id="3.30.70.20">
    <property type="match status" value="2"/>
</dbReference>
<keyword evidence="1" id="KW-0004">4Fe-4S</keyword>
<keyword evidence="3" id="KW-0408">Iron</keyword>
<evidence type="ECO:0000313" key="7">
    <source>
        <dbReference type="Proteomes" id="UP000006064"/>
    </source>
</evidence>
<keyword evidence="2" id="KW-0479">Metal-binding</keyword>
<evidence type="ECO:0000256" key="2">
    <source>
        <dbReference type="ARBA" id="ARBA00022723"/>
    </source>
</evidence>
<accession>I3ZUG2</accession>
<keyword evidence="7" id="KW-1185">Reference proteome</keyword>
<dbReference type="CDD" id="cd16374">
    <property type="entry name" value="DMSOR_beta_like"/>
    <property type="match status" value="1"/>
</dbReference>
<proteinExistence type="predicted"/>
<feature type="domain" description="4Fe-4S ferredoxin-type" evidence="5">
    <location>
        <begin position="1"/>
        <end position="20"/>
    </location>
</feature>
<dbReference type="InterPro" id="IPR050954">
    <property type="entry name" value="ET_IronSulfur_Cluster-Binding"/>
</dbReference>
<evidence type="ECO:0000313" key="6">
    <source>
        <dbReference type="EMBL" id="AFL95346.1"/>
    </source>
</evidence>
<dbReference type="OrthoDB" id="2837at2157"/>
<dbReference type="GeneID" id="13037531"/>
<organism evidence="6 7">
    <name type="scientific">Thermococcus cleftensis (strain DSM 27260 / KACC 17922 / CL1)</name>
    <dbReference type="NCBI Taxonomy" id="163003"/>
    <lineage>
        <taxon>Archaea</taxon>
        <taxon>Methanobacteriati</taxon>
        <taxon>Methanobacteriota</taxon>
        <taxon>Thermococci</taxon>
        <taxon>Thermococcales</taxon>
        <taxon>Thermococcaceae</taxon>
        <taxon>Thermococcus</taxon>
    </lineage>
</organism>
<protein>
    <recommendedName>
        <fullName evidence="5">4Fe-4S ferredoxin-type domain-containing protein</fullName>
    </recommendedName>
</protein>
<sequence length="150" mass="16386">MKLLVDFNTCIGCETCEAVCDFIHDGRPNIRVVFASNGVGVPINCRHCDDAPCMAVCPVNAITRDRDGAVVINHEKCIGCLMCLSVCPFGAISYEPVVKVVCKCDMCAERRAEGLKPACHEMCPANAIYYGPDGGEEKRKRVTEAISRER</sequence>
<dbReference type="AlphaFoldDB" id="I3ZUG2"/>
<dbReference type="KEGG" id="thm:CL1_1143"/>
<keyword evidence="4" id="KW-0411">Iron-sulfur</keyword>
<evidence type="ECO:0000256" key="1">
    <source>
        <dbReference type="ARBA" id="ARBA00022485"/>
    </source>
</evidence>